<evidence type="ECO:0000313" key="1">
    <source>
        <dbReference type="EMBL" id="NII41529.1"/>
    </source>
</evidence>
<dbReference type="RefSeq" id="WP_166780563.1">
    <property type="nucleotide sequence ID" value="NZ_JAAOYO010000003.1"/>
</dbReference>
<keyword evidence="2" id="KW-1185">Reference proteome</keyword>
<accession>A0ABX0TBF9</accession>
<sequence length="123" mass="13452">MSGDEAVAFITVLIDDEACLLDPDAPSDPGHQVETTHWGVDLQGAVDRRDTAHFDATARASSAKRCDRAFRQAVGASGLDNNLELRDQFLVELIRDVLRGQRSEDEALSAGLRHIREAHQTGD</sequence>
<dbReference type="Proteomes" id="UP001318300">
    <property type="component" value="Unassembled WGS sequence"/>
</dbReference>
<dbReference type="EMBL" id="JAAOYO010000003">
    <property type="protein sequence ID" value="NII41529.1"/>
    <property type="molecule type" value="Genomic_DNA"/>
</dbReference>
<comment type="caution">
    <text evidence="1">The sequence shown here is derived from an EMBL/GenBank/DDBJ whole genome shotgun (WGS) entry which is preliminary data.</text>
</comment>
<proteinExistence type="predicted"/>
<reference evidence="1 2" key="1">
    <citation type="submission" date="2020-03" db="EMBL/GenBank/DDBJ databases">
        <title>Above-ground endophytic microbial communities from plants in different locations in the United States.</title>
        <authorList>
            <person name="Frank C."/>
        </authorList>
    </citation>
    <scope>NUCLEOTIDE SEQUENCE [LARGE SCALE GENOMIC DNA]</scope>
    <source>
        <strain evidence="1 2">WW7</strain>
    </source>
</reference>
<protein>
    <submittedName>
        <fullName evidence="1">Uncharacterized protein</fullName>
    </submittedName>
</protein>
<organism evidence="1 2">
    <name type="scientific">Curtobacterium salicis</name>
    <dbReference type="NCBI Taxonomy" id="1779862"/>
    <lineage>
        <taxon>Bacteria</taxon>
        <taxon>Bacillati</taxon>
        <taxon>Actinomycetota</taxon>
        <taxon>Actinomycetes</taxon>
        <taxon>Micrococcales</taxon>
        <taxon>Microbacteriaceae</taxon>
        <taxon>Curtobacterium</taxon>
    </lineage>
</organism>
<name>A0ABX0TBF9_9MICO</name>
<evidence type="ECO:0000313" key="2">
    <source>
        <dbReference type="Proteomes" id="UP001318300"/>
    </source>
</evidence>
<gene>
    <name evidence="1" type="ORF">E9228_002176</name>
</gene>